<keyword evidence="12" id="KW-1185">Reference proteome</keyword>
<dbReference type="GO" id="GO:0000155">
    <property type="term" value="F:phosphorelay sensor kinase activity"/>
    <property type="evidence" value="ECO:0007669"/>
    <property type="project" value="InterPro"/>
</dbReference>
<dbReference type="InterPro" id="IPR005467">
    <property type="entry name" value="His_kinase_dom"/>
</dbReference>
<dbReference type="EC" id="2.7.13.3" evidence="2"/>
<evidence type="ECO:0000256" key="8">
    <source>
        <dbReference type="ARBA" id="ARBA00023012"/>
    </source>
</evidence>
<dbReference type="KEGG" id="tee:Tel_01380"/>
<keyword evidence="8" id="KW-0902">Two-component regulatory system</keyword>
<evidence type="ECO:0000256" key="5">
    <source>
        <dbReference type="ARBA" id="ARBA00022741"/>
    </source>
</evidence>
<protein>
    <recommendedName>
        <fullName evidence="2">histidine kinase</fullName>
        <ecNumber evidence="2">2.7.13.3</ecNumber>
    </recommendedName>
</protein>
<name>A0A0S2T9S7_9GAMM</name>
<dbReference type="InterPro" id="IPR036890">
    <property type="entry name" value="HATPase_C_sf"/>
</dbReference>
<dbReference type="Pfam" id="PF02518">
    <property type="entry name" value="HATPase_c"/>
    <property type="match status" value="1"/>
</dbReference>
<dbReference type="STRING" id="1748243.Tel_01380"/>
<dbReference type="GO" id="GO:0000156">
    <property type="term" value="F:phosphorelay response regulator activity"/>
    <property type="evidence" value="ECO:0007669"/>
    <property type="project" value="TreeGrafter"/>
</dbReference>
<evidence type="ECO:0000256" key="4">
    <source>
        <dbReference type="ARBA" id="ARBA00022679"/>
    </source>
</evidence>
<keyword evidence="6" id="KW-0418">Kinase</keyword>
<evidence type="ECO:0000256" key="1">
    <source>
        <dbReference type="ARBA" id="ARBA00000085"/>
    </source>
</evidence>
<proteinExistence type="predicted"/>
<dbReference type="Gene3D" id="1.10.287.130">
    <property type="match status" value="1"/>
</dbReference>
<evidence type="ECO:0000313" key="11">
    <source>
        <dbReference type="EMBL" id="ALP51896.1"/>
    </source>
</evidence>
<evidence type="ECO:0000256" key="7">
    <source>
        <dbReference type="ARBA" id="ARBA00022840"/>
    </source>
</evidence>
<dbReference type="PANTHER" id="PTHR42878">
    <property type="entry name" value="TWO-COMPONENT HISTIDINE KINASE"/>
    <property type="match status" value="1"/>
</dbReference>
<accession>A0A0S2T9S7</accession>
<dbReference type="InterPro" id="IPR004358">
    <property type="entry name" value="Sig_transdc_His_kin-like_C"/>
</dbReference>
<dbReference type="InterPro" id="IPR003661">
    <property type="entry name" value="HisK_dim/P_dom"/>
</dbReference>
<dbReference type="SMART" id="SM00388">
    <property type="entry name" value="HisKA"/>
    <property type="match status" value="1"/>
</dbReference>
<evidence type="ECO:0000256" key="2">
    <source>
        <dbReference type="ARBA" id="ARBA00012438"/>
    </source>
</evidence>
<dbReference type="Gene3D" id="3.30.565.10">
    <property type="entry name" value="Histidine kinase-like ATPase, C-terminal domain"/>
    <property type="match status" value="1"/>
</dbReference>
<dbReference type="GO" id="GO:0005524">
    <property type="term" value="F:ATP binding"/>
    <property type="evidence" value="ECO:0007669"/>
    <property type="project" value="UniProtKB-KW"/>
</dbReference>
<keyword evidence="3" id="KW-0597">Phosphoprotein</keyword>
<dbReference type="Pfam" id="PF00512">
    <property type="entry name" value="HisKA"/>
    <property type="match status" value="1"/>
</dbReference>
<organism evidence="11 12">
    <name type="scientific">Candidatus Tenderia electrophaga</name>
    <dbReference type="NCBI Taxonomy" id="1748243"/>
    <lineage>
        <taxon>Bacteria</taxon>
        <taxon>Pseudomonadati</taxon>
        <taxon>Pseudomonadota</taxon>
        <taxon>Gammaproteobacteria</taxon>
        <taxon>Candidatus Tenderiales</taxon>
        <taxon>Candidatus Tenderiaceae</taxon>
        <taxon>Candidatus Tenderia</taxon>
    </lineage>
</organism>
<sequence>MSGVLATLADHIGQQQSDIVDRWWRACEKDDTMEIVSRLTRAQFRNNLPAALDGFCRALGAQPSTDFSLRTIASEVSKHGHHRWKQGFSLKQLIRDWGILNRVLVGVIDEFFNLHQHQGSAEERTIAMDTLAEFMAEATTGSVARFDELRRAEAASVARDLNSMKGQFDTLTRTRGAMLREAAHDIRGGLATVRLLTDVLKTSNGGNASTSRALTSLDQSVESLRGMLDSLLDLSRLESGADTLELCEINIADVIKRLVSEFRPTVDEKGLALLSAGPDELVVQTDLNKLRRIAQNLLVNALQYTEHGEIRVEWEAQELHWTLRIADTGPGMRESVGAPITKELDDPDRSEEDGDVSESACYKGEGIGMTIVKRLCELLDAGLSSDSQLGRGTVFTIQFPYRYPDKP</sequence>
<evidence type="ECO:0000259" key="10">
    <source>
        <dbReference type="PROSITE" id="PS50109"/>
    </source>
</evidence>
<keyword evidence="5" id="KW-0547">Nucleotide-binding</keyword>
<feature type="region of interest" description="Disordered" evidence="9">
    <location>
        <begin position="332"/>
        <end position="360"/>
    </location>
</feature>
<dbReference type="InterPro" id="IPR050351">
    <property type="entry name" value="BphY/WalK/GraS-like"/>
</dbReference>
<dbReference type="Proteomes" id="UP000055136">
    <property type="component" value="Chromosome"/>
</dbReference>
<dbReference type="InterPro" id="IPR036097">
    <property type="entry name" value="HisK_dim/P_sf"/>
</dbReference>
<evidence type="ECO:0000256" key="6">
    <source>
        <dbReference type="ARBA" id="ARBA00022777"/>
    </source>
</evidence>
<dbReference type="InterPro" id="IPR003594">
    <property type="entry name" value="HATPase_dom"/>
</dbReference>
<dbReference type="CDD" id="cd00075">
    <property type="entry name" value="HATPase"/>
    <property type="match status" value="1"/>
</dbReference>
<dbReference type="AlphaFoldDB" id="A0A0S2T9S7"/>
<dbReference type="PROSITE" id="PS50109">
    <property type="entry name" value="HIS_KIN"/>
    <property type="match status" value="1"/>
</dbReference>
<comment type="catalytic activity">
    <reaction evidence="1">
        <text>ATP + protein L-histidine = ADP + protein N-phospho-L-histidine.</text>
        <dbReference type="EC" id="2.7.13.3"/>
    </reaction>
</comment>
<gene>
    <name evidence="11" type="ORF">Tel_01380</name>
</gene>
<dbReference type="GO" id="GO:0030295">
    <property type="term" value="F:protein kinase activator activity"/>
    <property type="evidence" value="ECO:0007669"/>
    <property type="project" value="TreeGrafter"/>
</dbReference>
<dbReference type="Pfam" id="PF14361">
    <property type="entry name" value="RsbRD_N"/>
    <property type="match status" value="1"/>
</dbReference>
<evidence type="ECO:0000256" key="3">
    <source>
        <dbReference type="ARBA" id="ARBA00022553"/>
    </source>
</evidence>
<feature type="compositionally biased region" description="Acidic residues" evidence="9">
    <location>
        <begin position="345"/>
        <end position="356"/>
    </location>
</feature>
<dbReference type="SUPFAM" id="SSF47384">
    <property type="entry name" value="Homodimeric domain of signal transducing histidine kinase"/>
    <property type="match status" value="1"/>
</dbReference>
<feature type="domain" description="Histidine kinase" evidence="10">
    <location>
        <begin position="181"/>
        <end position="403"/>
    </location>
</feature>
<dbReference type="SMART" id="SM00387">
    <property type="entry name" value="HATPase_c"/>
    <property type="match status" value="1"/>
</dbReference>
<keyword evidence="4" id="KW-0808">Transferase</keyword>
<dbReference type="EMBL" id="CP013099">
    <property type="protein sequence ID" value="ALP51896.1"/>
    <property type="molecule type" value="Genomic_DNA"/>
</dbReference>
<evidence type="ECO:0000256" key="9">
    <source>
        <dbReference type="SAM" id="MobiDB-lite"/>
    </source>
</evidence>
<dbReference type="GO" id="GO:0007234">
    <property type="term" value="P:osmosensory signaling via phosphorelay pathway"/>
    <property type="evidence" value="ECO:0007669"/>
    <property type="project" value="TreeGrafter"/>
</dbReference>
<dbReference type="SUPFAM" id="SSF55874">
    <property type="entry name" value="ATPase domain of HSP90 chaperone/DNA topoisomerase II/histidine kinase"/>
    <property type="match status" value="1"/>
</dbReference>
<dbReference type="InterPro" id="IPR025751">
    <property type="entry name" value="RsbRD_N_dom"/>
</dbReference>
<reference evidence="11" key="1">
    <citation type="submission" date="2015-10" db="EMBL/GenBank/DDBJ databases">
        <title>Description of Candidatus Tenderia electrophaga gen. nov, sp. nov., an Uncultivated Electroautotroph from a Biocathode Enrichment.</title>
        <authorList>
            <person name="Eddie B.J."/>
            <person name="Malanoski A.P."/>
            <person name="Wang Z."/>
            <person name="Hall R.J."/>
            <person name="Oh S.D."/>
            <person name="Heiner C."/>
            <person name="Lin B."/>
            <person name="Strycharz-Glaven S.M."/>
        </authorList>
    </citation>
    <scope>NUCLEOTIDE SEQUENCE [LARGE SCALE GENOMIC DNA]</scope>
    <source>
        <strain evidence="11">NRL1</strain>
    </source>
</reference>
<dbReference type="PRINTS" id="PR00344">
    <property type="entry name" value="BCTRLSENSOR"/>
</dbReference>
<dbReference type="PANTHER" id="PTHR42878:SF7">
    <property type="entry name" value="SENSOR HISTIDINE KINASE GLRK"/>
    <property type="match status" value="1"/>
</dbReference>
<keyword evidence="7" id="KW-0067">ATP-binding</keyword>
<evidence type="ECO:0000313" key="12">
    <source>
        <dbReference type="Proteomes" id="UP000055136"/>
    </source>
</evidence>